<dbReference type="Proteomes" id="UP000321816">
    <property type="component" value="Chromosome"/>
</dbReference>
<dbReference type="OrthoDB" id="2972143at2"/>
<organism evidence="1 2">
    <name type="scientific">Alkalicoccus halolimnae</name>
    <dbReference type="NCBI Taxonomy" id="1667239"/>
    <lineage>
        <taxon>Bacteria</taxon>
        <taxon>Bacillati</taxon>
        <taxon>Bacillota</taxon>
        <taxon>Bacilli</taxon>
        <taxon>Bacillales</taxon>
        <taxon>Bacillaceae</taxon>
        <taxon>Alkalicoccus</taxon>
    </lineage>
</organism>
<protein>
    <submittedName>
        <fullName evidence="1">Uncharacterized protein</fullName>
    </submittedName>
</protein>
<accession>A0A5C7FCT1</accession>
<evidence type="ECO:0000313" key="2">
    <source>
        <dbReference type="Proteomes" id="UP000321816"/>
    </source>
</evidence>
<name>A0A5C7FCT1_9BACI</name>
<reference evidence="1 2" key="1">
    <citation type="submission" date="2024-01" db="EMBL/GenBank/DDBJ databases">
        <title>Complete Genome Sequence of Alkalicoccus halolimnae BZ-SZ-XJ29T, a Moderately Halophilic Bacterium Isolated from a Salt Lake.</title>
        <authorList>
            <person name="Zhao B."/>
        </authorList>
    </citation>
    <scope>NUCLEOTIDE SEQUENCE [LARGE SCALE GENOMIC DNA]</scope>
    <source>
        <strain evidence="1 2">BZ-SZ-XJ29</strain>
    </source>
</reference>
<dbReference type="EMBL" id="CP144914">
    <property type="protein sequence ID" value="WWD81061.1"/>
    <property type="molecule type" value="Genomic_DNA"/>
</dbReference>
<proteinExistence type="predicted"/>
<dbReference type="AlphaFoldDB" id="A0A5C7FCT1"/>
<keyword evidence="2" id="KW-1185">Reference proteome</keyword>
<dbReference type="KEGG" id="ahal:FTX54_005725"/>
<dbReference type="RefSeq" id="WP_147804106.1">
    <property type="nucleotide sequence ID" value="NZ_CP144914.1"/>
</dbReference>
<gene>
    <name evidence="1" type="ORF">FTX54_005725</name>
</gene>
<sequence length="61" mass="7231">MMEKKYSVIVLDSEGEMQNILDPRNGQALEELMLTDQESARSYYDELKQSYKDFSVKMLYK</sequence>
<evidence type="ECO:0000313" key="1">
    <source>
        <dbReference type="EMBL" id="WWD81061.1"/>
    </source>
</evidence>